<sequence>MGLRAPKEYACPLSTSPYYLPRKMREEVNLEEISMDFDDWVYNFPNKDLWSFAFMKDWKLGFSSCLGRAFSLSSYYKEGLPFLGMYIQKPLLVEDMAQSWEHLYGNVMV</sequence>
<proteinExistence type="predicted"/>
<dbReference type="Proteomes" id="UP000595140">
    <property type="component" value="Unassembled WGS sequence"/>
</dbReference>
<dbReference type="AlphaFoldDB" id="A0A484NMM2"/>
<name>A0A484NMM2_9ASTE</name>
<evidence type="ECO:0000313" key="1">
    <source>
        <dbReference type="EMBL" id="VFR02516.1"/>
    </source>
</evidence>
<gene>
    <name evidence="1" type="ORF">CCAM_LOCUS44291</name>
</gene>
<accession>A0A484NMM2</accession>
<protein>
    <submittedName>
        <fullName evidence="1">Uncharacterized protein</fullName>
    </submittedName>
</protein>
<reference evidence="1 2" key="1">
    <citation type="submission" date="2018-04" db="EMBL/GenBank/DDBJ databases">
        <authorList>
            <person name="Vogel A."/>
        </authorList>
    </citation>
    <scope>NUCLEOTIDE SEQUENCE [LARGE SCALE GENOMIC DNA]</scope>
</reference>
<organism evidence="1 2">
    <name type="scientific">Cuscuta campestris</name>
    <dbReference type="NCBI Taxonomy" id="132261"/>
    <lineage>
        <taxon>Eukaryota</taxon>
        <taxon>Viridiplantae</taxon>
        <taxon>Streptophyta</taxon>
        <taxon>Embryophyta</taxon>
        <taxon>Tracheophyta</taxon>
        <taxon>Spermatophyta</taxon>
        <taxon>Magnoliopsida</taxon>
        <taxon>eudicotyledons</taxon>
        <taxon>Gunneridae</taxon>
        <taxon>Pentapetalae</taxon>
        <taxon>asterids</taxon>
        <taxon>lamiids</taxon>
        <taxon>Solanales</taxon>
        <taxon>Convolvulaceae</taxon>
        <taxon>Cuscuteae</taxon>
        <taxon>Cuscuta</taxon>
        <taxon>Cuscuta subgen. Grammica</taxon>
        <taxon>Cuscuta sect. Cleistogrammica</taxon>
    </lineage>
</organism>
<evidence type="ECO:0000313" key="2">
    <source>
        <dbReference type="Proteomes" id="UP000595140"/>
    </source>
</evidence>
<dbReference type="EMBL" id="OOIL02006828">
    <property type="protein sequence ID" value="VFR02516.1"/>
    <property type="molecule type" value="Genomic_DNA"/>
</dbReference>
<keyword evidence="2" id="KW-1185">Reference proteome</keyword>